<comment type="similarity">
    <text evidence="1">Belongs to the TRAP family.</text>
</comment>
<dbReference type="AlphaFoldDB" id="A0A3E0AUC8"/>
<sequence length="146" mass="16945">MLRNKVHRISINQINNEVTINKFGETQQYTILEEIGTTPESGHAVLNYLYVNPGYEEDFERVFLNRDHHLRNTEGFQSLLFLRPEDLHVHYVIVTIWTDAAAYNNWQSSGEYKASHQKRGTKEGADQNIINRSLSFNISVDLSSEF</sequence>
<dbReference type="OrthoDB" id="2352283at2"/>
<evidence type="ECO:0000259" key="4">
    <source>
        <dbReference type="PROSITE" id="PS51725"/>
    </source>
</evidence>
<comment type="caution">
    <text evidence="5">The sequence shown here is derived from an EMBL/GenBank/DDBJ whole genome shotgun (WGS) entry which is preliminary data.</text>
</comment>
<reference evidence="5 6" key="1">
    <citation type="submission" date="2018-08" db="EMBL/GenBank/DDBJ databases">
        <title>Genomic Encyclopedia of Type Strains, Phase IV (KMG-IV): sequencing the most valuable type-strain genomes for metagenomic binning, comparative biology and taxonomic classification.</title>
        <authorList>
            <person name="Goeker M."/>
        </authorList>
    </citation>
    <scope>NUCLEOTIDE SEQUENCE [LARGE SCALE GENOMIC DNA]</scope>
    <source>
        <strain evidence="5 6">DSM 17274</strain>
    </source>
</reference>
<protein>
    <recommendedName>
        <fullName evidence="2">Signal transduction protein TRAP</fullName>
    </recommendedName>
    <alternativeName>
        <fullName evidence="3">Target of RNAIII-activating protein</fullName>
    </alternativeName>
</protein>
<dbReference type="Proteomes" id="UP000257076">
    <property type="component" value="Unassembled WGS sequence"/>
</dbReference>
<organism evidence="5 6">
    <name type="scientific">Jeotgalicoccus halotolerans</name>
    <dbReference type="NCBI Taxonomy" id="157227"/>
    <lineage>
        <taxon>Bacteria</taxon>
        <taxon>Bacillati</taxon>
        <taxon>Bacillota</taxon>
        <taxon>Bacilli</taxon>
        <taxon>Bacillales</taxon>
        <taxon>Staphylococcaceae</taxon>
        <taxon>Jeotgalicoccus</taxon>
    </lineage>
</organism>
<dbReference type="InterPro" id="IPR050404">
    <property type="entry name" value="Heme-degrading_MO"/>
</dbReference>
<evidence type="ECO:0000256" key="3">
    <source>
        <dbReference type="ARBA" id="ARBA00032861"/>
    </source>
</evidence>
<dbReference type="GO" id="GO:0004497">
    <property type="term" value="F:monooxygenase activity"/>
    <property type="evidence" value="ECO:0007669"/>
    <property type="project" value="UniProtKB-KW"/>
</dbReference>
<keyword evidence="5" id="KW-0503">Monooxygenase</keyword>
<dbReference type="SUPFAM" id="SSF54909">
    <property type="entry name" value="Dimeric alpha+beta barrel"/>
    <property type="match status" value="1"/>
</dbReference>
<feature type="domain" description="ABM" evidence="4">
    <location>
        <begin position="43"/>
        <end position="131"/>
    </location>
</feature>
<keyword evidence="5" id="KW-0560">Oxidoreductase</keyword>
<dbReference type="EMBL" id="QUMW01000013">
    <property type="protein sequence ID" value="REG23355.1"/>
    <property type="molecule type" value="Genomic_DNA"/>
</dbReference>
<dbReference type="RefSeq" id="WP_115885516.1">
    <property type="nucleotide sequence ID" value="NZ_CBCSHX010000004.1"/>
</dbReference>
<evidence type="ECO:0000313" key="5">
    <source>
        <dbReference type="EMBL" id="REG23355.1"/>
    </source>
</evidence>
<gene>
    <name evidence="5" type="ORF">DFR63_1721</name>
</gene>
<name>A0A3E0AUC8_9STAP</name>
<dbReference type="PROSITE" id="PS51725">
    <property type="entry name" value="ABM"/>
    <property type="match status" value="1"/>
</dbReference>
<accession>A0A3E0AUC8</accession>
<dbReference type="PANTHER" id="PTHR34474:SF2">
    <property type="entry name" value="SIGNAL TRANSDUCTION PROTEIN TRAP"/>
    <property type="match status" value="1"/>
</dbReference>
<dbReference type="Gene3D" id="3.30.70.100">
    <property type="match status" value="1"/>
</dbReference>
<evidence type="ECO:0000256" key="2">
    <source>
        <dbReference type="ARBA" id="ARBA00018486"/>
    </source>
</evidence>
<proteinExistence type="inferred from homology"/>
<evidence type="ECO:0000256" key="1">
    <source>
        <dbReference type="ARBA" id="ARBA00009267"/>
    </source>
</evidence>
<evidence type="ECO:0000313" key="6">
    <source>
        <dbReference type="Proteomes" id="UP000257076"/>
    </source>
</evidence>
<dbReference type="InterPro" id="IPR011008">
    <property type="entry name" value="Dimeric_a/b-barrel"/>
</dbReference>
<dbReference type="Pfam" id="PF03992">
    <property type="entry name" value="ABM"/>
    <property type="match status" value="1"/>
</dbReference>
<dbReference type="PANTHER" id="PTHR34474">
    <property type="entry name" value="SIGNAL TRANSDUCTION PROTEIN TRAP"/>
    <property type="match status" value="1"/>
</dbReference>
<dbReference type="InterPro" id="IPR007138">
    <property type="entry name" value="ABM_dom"/>
</dbReference>
<keyword evidence="6" id="KW-1185">Reference proteome</keyword>